<accession>A0A261Y251</accession>
<dbReference type="Pfam" id="PF09812">
    <property type="entry name" value="MRP-L28"/>
    <property type="match status" value="1"/>
</dbReference>
<evidence type="ECO:0000256" key="3">
    <source>
        <dbReference type="ARBA" id="ARBA00022946"/>
    </source>
</evidence>
<comment type="caution">
    <text evidence="8">The sequence shown here is derived from an EMBL/GenBank/DDBJ whole genome shotgun (WGS) entry which is preliminary data.</text>
</comment>
<evidence type="ECO:0000256" key="7">
    <source>
        <dbReference type="ARBA" id="ARBA00035192"/>
    </source>
</evidence>
<dbReference type="InterPro" id="IPR019192">
    <property type="entry name" value="Ribosomal_mL40"/>
</dbReference>
<name>A0A261Y251_9FUNG</name>
<dbReference type="GO" id="GO:0005739">
    <property type="term" value="C:mitochondrion"/>
    <property type="evidence" value="ECO:0007669"/>
    <property type="project" value="UniProtKB-SubCell"/>
</dbReference>
<evidence type="ECO:0000256" key="2">
    <source>
        <dbReference type="ARBA" id="ARBA00009360"/>
    </source>
</evidence>
<dbReference type="InterPro" id="IPR042831">
    <property type="entry name" value="Ribosomal_mL40_fung"/>
</dbReference>
<keyword evidence="6" id="KW-0687">Ribonucleoprotein</keyword>
<evidence type="ECO:0000256" key="6">
    <source>
        <dbReference type="ARBA" id="ARBA00023274"/>
    </source>
</evidence>
<dbReference type="AlphaFoldDB" id="A0A261Y251"/>
<dbReference type="PANTHER" id="PTHR39150">
    <property type="entry name" value="54S RIBOSOMAL PROTEIN L28, MITOCHONDRIAL"/>
    <property type="match status" value="1"/>
</dbReference>
<evidence type="ECO:0000313" key="8">
    <source>
        <dbReference type="EMBL" id="OZJ04707.1"/>
    </source>
</evidence>
<dbReference type="GO" id="GO:0003735">
    <property type="term" value="F:structural constituent of ribosome"/>
    <property type="evidence" value="ECO:0007669"/>
    <property type="project" value="InterPro"/>
</dbReference>
<keyword evidence="5" id="KW-0496">Mitochondrion</keyword>
<organism evidence="8 9">
    <name type="scientific">Bifiguratus adelaidae</name>
    <dbReference type="NCBI Taxonomy" id="1938954"/>
    <lineage>
        <taxon>Eukaryota</taxon>
        <taxon>Fungi</taxon>
        <taxon>Fungi incertae sedis</taxon>
        <taxon>Mucoromycota</taxon>
        <taxon>Mucoromycotina</taxon>
        <taxon>Endogonomycetes</taxon>
        <taxon>Endogonales</taxon>
        <taxon>Endogonales incertae sedis</taxon>
        <taxon>Bifiguratus</taxon>
    </lineage>
</organism>
<proteinExistence type="inferred from homology"/>
<dbReference type="PANTHER" id="PTHR39150:SF1">
    <property type="entry name" value="LARGE RIBOSOMAL SUBUNIT PROTEIN ML40"/>
    <property type="match status" value="1"/>
</dbReference>
<keyword evidence="3" id="KW-0809">Transit peptide</keyword>
<reference evidence="8 9" key="1">
    <citation type="journal article" date="2017" name="Mycologia">
        <title>Bifiguratus adelaidae, gen. et sp. nov., a new member of Mucoromycotina in endophytic and soil-dwelling habitats.</title>
        <authorList>
            <person name="Torres-Cruz T.J."/>
            <person name="Billingsley Tobias T.L."/>
            <person name="Almatruk M."/>
            <person name="Hesse C."/>
            <person name="Kuske C.R."/>
            <person name="Desiro A."/>
            <person name="Benucci G.M."/>
            <person name="Bonito G."/>
            <person name="Stajich J.E."/>
            <person name="Dunlap C."/>
            <person name="Arnold A.E."/>
            <person name="Porras-Alfaro A."/>
        </authorList>
    </citation>
    <scope>NUCLEOTIDE SEQUENCE [LARGE SCALE GENOMIC DNA]</scope>
    <source>
        <strain evidence="8 9">AZ0501</strain>
    </source>
</reference>
<dbReference type="GO" id="GO:1990904">
    <property type="term" value="C:ribonucleoprotein complex"/>
    <property type="evidence" value="ECO:0007669"/>
    <property type="project" value="UniProtKB-KW"/>
</dbReference>
<gene>
    <name evidence="8" type="ORF">BZG36_01818</name>
</gene>
<keyword evidence="4" id="KW-0689">Ribosomal protein</keyword>
<dbReference type="OrthoDB" id="2098203at2759"/>
<dbReference type="Proteomes" id="UP000242875">
    <property type="component" value="Unassembled WGS sequence"/>
</dbReference>
<evidence type="ECO:0000256" key="4">
    <source>
        <dbReference type="ARBA" id="ARBA00022980"/>
    </source>
</evidence>
<dbReference type="Gene3D" id="6.10.250.3440">
    <property type="match status" value="1"/>
</dbReference>
<comment type="similarity">
    <text evidence="2">Belongs to the mitochondrion-specific ribosomal protein mL40 family.</text>
</comment>
<comment type="subcellular location">
    <subcellularLocation>
        <location evidence="1">Mitochondrion</location>
    </subcellularLocation>
</comment>
<keyword evidence="9" id="KW-1185">Reference proteome</keyword>
<evidence type="ECO:0000256" key="1">
    <source>
        <dbReference type="ARBA" id="ARBA00004173"/>
    </source>
</evidence>
<protein>
    <recommendedName>
        <fullName evidence="7">Large ribosomal subunit protein mL40</fullName>
    </recommendedName>
</protein>
<evidence type="ECO:0000313" key="9">
    <source>
        <dbReference type="Proteomes" id="UP000242875"/>
    </source>
</evidence>
<sequence>MATPFLRSLSSNQALRSRLRAAASGSSSSNDHRNDLIKKVLFELPPRPPITRSEEDTIRHNTITAAYKLHLTRQREERQAGLSRKFRMIQKAMDELETTNKKLYNAARTKERGILFPRQIRMATDTPAVSGWQYSYSGPAKTTRKKAGKS</sequence>
<dbReference type="GO" id="GO:0005840">
    <property type="term" value="C:ribosome"/>
    <property type="evidence" value="ECO:0007669"/>
    <property type="project" value="UniProtKB-KW"/>
</dbReference>
<evidence type="ECO:0000256" key="5">
    <source>
        <dbReference type="ARBA" id="ARBA00023128"/>
    </source>
</evidence>
<dbReference type="EMBL" id="MVBO01000031">
    <property type="protein sequence ID" value="OZJ04707.1"/>
    <property type="molecule type" value="Genomic_DNA"/>
</dbReference>
<dbReference type="GO" id="GO:0032543">
    <property type="term" value="P:mitochondrial translation"/>
    <property type="evidence" value="ECO:0007669"/>
    <property type="project" value="InterPro"/>
</dbReference>